<gene>
    <name evidence="1" type="ORF">VP01_1609g10</name>
</gene>
<evidence type="ECO:0000313" key="2">
    <source>
        <dbReference type="Proteomes" id="UP000037035"/>
    </source>
</evidence>
<comment type="caution">
    <text evidence="1">The sequence shown here is derived from an EMBL/GenBank/DDBJ whole genome shotgun (WGS) entry which is preliminary data.</text>
</comment>
<proteinExistence type="predicted"/>
<sequence length="78" mass="9180">MRKNMKVYNFFLTPAELEAFEDGVFSKEQNEGISCEKEHFINTLFDFDLFKLLFPQVENNIVEISNNKAERNLNNDSN</sequence>
<protein>
    <submittedName>
        <fullName evidence="1">Uncharacterized protein</fullName>
    </submittedName>
</protein>
<accession>A0A0L6VH57</accession>
<dbReference type="VEuPathDB" id="FungiDB:VP01_1609g10"/>
<reference evidence="1 2" key="1">
    <citation type="submission" date="2015-08" db="EMBL/GenBank/DDBJ databases">
        <title>Next Generation Sequencing and Analysis of the Genome of Puccinia sorghi L Schw, the Causal Agent of Maize Common Rust.</title>
        <authorList>
            <person name="Rochi L."/>
            <person name="Burguener G."/>
            <person name="Darino M."/>
            <person name="Turjanski A."/>
            <person name="Kreff E."/>
            <person name="Dieguez M.J."/>
            <person name="Sacco F."/>
        </authorList>
    </citation>
    <scope>NUCLEOTIDE SEQUENCE [LARGE SCALE GENOMIC DNA]</scope>
    <source>
        <strain evidence="1 2">RO10H11247</strain>
    </source>
</reference>
<name>A0A0L6VH57_9BASI</name>
<dbReference type="Proteomes" id="UP000037035">
    <property type="component" value="Unassembled WGS sequence"/>
</dbReference>
<keyword evidence="2" id="KW-1185">Reference proteome</keyword>
<evidence type="ECO:0000313" key="1">
    <source>
        <dbReference type="EMBL" id="KNZ60116.1"/>
    </source>
</evidence>
<dbReference type="AlphaFoldDB" id="A0A0L6VH57"/>
<organism evidence="1 2">
    <name type="scientific">Puccinia sorghi</name>
    <dbReference type="NCBI Taxonomy" id="27349"/>
    <lineage>
        <taxon>Eukaryota</taxon>
        <taxon>Fungi</taxon>
        <taxon>Dikarya</taxon>
        <taxon>Basidiomycota</taxon>
        <taxon>Pucciniomycotina</taxon>
        <taxon>Pucciniomycetes</taxon>
        <taxon>Pucciniales</taxon>
        <taxon>Pucciniaceae</taxon>
        <taxon>Puccinia</taxon>
    </lineage>
</organism>
<dbReference type="EMBL" id="LAVV01006403">
    <property type="protein sequence ID" value="KNZ60116.1"/>
    <property type="molecule type" value="Genomic_DNA"/>
</dbReference>